<accession>A0AAV5P006</accession>
<proteinExistence type="predicted"/>
<dbReference type="EMBL" id="BSNX01000075">
    <property type="protein sequence ID" value="GLQ76135.1"/>
    <property type="molecule type" value="Genomic_DNA"/>
</dbReference>
<evidence type="ECO:0000313" key="1">
    <source>
        <dbReference type="EMBL" id="GLQ76135.1"/>
    </source>
</evidence>
<keyword evidence="2" id="KW-1185">Reference proteome</keyword>
<dbReference type="Proteomes" id="UP001156690">
    <property type="component" value="Unassembled WGS sequence"/>
</dbReference>
<evidence type="ECO:0008006" key="3">
    <source>
        <dbReference type="Google" id="ProtNLM"/>
    </source>
</evidence>
<name>A0AAV5P006_9VIBR</name>
<comment type="caution">
    <text evidence="1">The sequence shown here is derived from an EMBL/GenBank/DDBJ whole genome shotgun (WGS) entry which is preliminary data.</text>
</comment>
<gene>
    <name evidence="1" type="ORF">GCM10007932_54980</name>
</gene>
<reference evidence="2" key="1">
    <citation type="journal article" date="2019" name="Int. J. Syst. Evol. Microbiol.">
        <title>The Global Catalogue of Microorganisms (GCM) 10K type strain sequencing project: providing services to taxonomists for standard genome sequencing and annotation.</title>
        <authorList>
            <consortium name="The Broad Institute Genomics Platform"/>
            <consortium name="The Broad Institute Genome Sequencing Center for Infectious Disease"/>
            <person name="Wu L."/>
            <person name="Ma J."/>
        </authorList>
    </citation>
    <scope>NUCLEOTIDE SEQUENCE [LARGE SCALE GENOMIC DNA]</scope>
    <source>
        <strain evidence="2">NBRC 15640</strain>
    </source>
</reference>
<organism evidence="1 2">
    <name type="scientific">Vibrio penaeicida</name>
    <dbReference type="NCBI Taxonomy" id="104609"/>
    <lineage>
        <taxon>Bacteria</taxon>
        <taxon>Pseudomonadati</taxon>
        <taxon>Pseudomonadota</taxon>
        <taxon>Gammaproteobacteria</taxon>
        <taxon>Vibrionales</taxon>
        <taxon>Vibrionaceae</taxon>
        <taxon>Vibrio</taxon>
    </lineage>
</organism>
<dbReference type="Gene3D" id="3.40.190.290">
    <property type="match status" value="1"/>
</dbReference>
<dbReference type="AlphaFoldDB" id="A0AAV5P006"/>
<protein>
    <recommendedName>
        <fullName evidence="3">LysR substrate-binding domain-containing protein</fullName>
    </recommendedName>
</protein>
<evidence type="ECO:0000313" key="2">
    <source>
        <dbReference type="Proteomes" id="UP001156690"/>
    </source>
</evidence>
<sequence>MRDGIQWYVSDQQTKKAIILSGLGWGRLPEHEANLEKIDNKLFEVKSQETMQIPIYVAKVKSNSLEPVGNTIWNFFSLIKQ</sequence>